<evidence type="ECO:0000313" key="1">
    <source>
        <dbReference type="EMBL" id="QJW97673.1"/>
    </source>
</evidence>
<name>A0A6M5YWT5_9BACT</name>
<dbReference type="Proteomes" id="UP000503447">
    <property type="component" value="Chromosome"/>
</dbReference>
<dbReference type="AlphaFoldDB" id="A0A6M5YWT5"/>
<dbReference type="EMBL" id="CP053452">
    <property type="protein sequence ID" value="QJW97673.1"/>
    <property type="molecule type" value="Genomic_DNA"/>
</dbReference>
<dbReference type="KEGG" id="ftj:FTUN_5250"/>
<gene>
    <name evidence="1" type="ORF">FTUN_5250</name>
</gene>
<evidence type="ECO:0000313" key="2">
    <source>
        <dbReference type="Proteomes" id="UP000503447"/>
    </source>
</evidence>
<organism evidence="1 2">
    <name type="scientific">Frigoriglobus tundricola</name>
    <dbReference type="NCBI Taxonomy" id="2774151"/>
    <lineage>
        <taxon>Bacteria</taxon>
        <taxon>Pseudomonadati</taxon>
        <taxon>Planctomycetota</taxon>
        <taxon>Planctomycetia</taxon>
        <taxon>Gemmatales</taxon>
        <taxon>Gemmataceae</taxon>
        <taxon>Frigoriglobus</taxon>
    </lineage>
</organism>
<protein>
    <submittedName>
        <fullName evidence="1">Uncharacterized protein</fullName>
    </submittedName>
</protein>
<proteinExistence type="predicted"/>
<accession>A0A6M5YWT5</accession>
<keyword evidence="2" id="KW-1185">Reference proteome</keyword>
<reference evidence="2" key="1">
    <citation type="submission" date="2020-05" db="EMBL/GenBank/DDBJ databases">
        <title>Frigoriglobus tundricola gen. nov., sp. nov., a psychrotolerant cellulolytic planctomycete of the family Gemmataceae with two divergent copies of 16S rRNA gene.</title>
        <authorList>
            <person name="Kulichevskaya I.S."/>
            <person name="Ivanova A.A."/>
            <person name="Naumoff D.G."/>
            <person name="Beletsky A.V."/>
            <person name="Rijpstra W.I.C."/>
            <person name="Sinninghe Damste J.S."/>
            <person name="Mardanov A.V."/>
            <person name="Ravin N.V."/>
            <person name="Dedysh S.N."/>
        </authorList>
    </citation>
    <scope>NUCLEOTIDE SEQUENCE [LARGE SCALE GENOMIC DNA]</scope>
    <source>
        <strain evidence="2">PL17</strain>
    </source>
</reference>
<sequence length="43" mass="4784">MADDNSDLWLKDLVVDVLSPIMILNERAESLAKRTQGIVKGEV</sequence>